<reference evidence="1 2" key="1">
    <citation type="journal article" date="2015" name="Genome Announc.">
        <title>Draft Genome Sequences of Marine Isolates of Thalassomonas viridans and Thalassomonas actiniarum.</title>
        <authorList>
            <person name="Olonade I."/>
            <person name="van Zyl L.J."/>
            <person name="Trindade M."/>
        </authorList>
    </citation>
    <scope>NUCLEOTIDE SEQUENCE [LARGE SCALE GENOMIC DNA]</scope>
    <source>
        <strain evidence="1 2">A5K-106</strain>
    </source>
</reference>
<protein>
    <submittedName>
        <fullName evidence="1">Uncharacterized protein</fullName>
    </submittedName>
</protein>
<dbReference type="RefSeq" id="WP_160298407.1">
    <property type="nucleotide sequence ID" value="NZ_CP059735.1"/>
</dbReference>
<proteinExistence type="predicted"/>
<sequence length="56" mass="6024">MCLIDGDKLAPVDDDLVTVLSHQLVARKLAGDSFIERAALKRAIIDGLSCEPLGFL</sequence>
<dbReference type="Proteomes" id="UP000032568">
    <property type="component" value="Chromosome"/>
</dbReference>
<dbReference type="AlphaFoldDB" id="A0AAF0C5E8"/>
<dbReference type="KEGG" id="tact:SG35_010515"/>
<gene>
    <name evidence="1" type="ORF">SG35_010515</name>
</gene>
<evidence type="ECO:0000313" key="1">
    <source>
        <dbReference type="EMBL" id="WDE01021.1"/>
    </source>
</evidence>
<evidence type="ECO:0000313" key="2">
    <source>
        <dbReference type="Proteomes" id="UP000032568"/>
    </source>
</evidence>
<accession>A0AAF0C5E8</accession>
<keyword evidence="2" id="KW-1185">Reference proteome</keyword>
<reference evidence="1 2" key="2">
    <citation type="journal article" date="2022" name="Mar. Drugs">
        <title>Bioassay-Guided Fractionation Leads to the Detection of Cholic Acid Generated by the Rare Thalassomonas sp.</title>
        <authorList>
            <person name="Pheiffer F."/>
            <person name="Schneider Y.K."/>
            <person name="Hansen E.H."/>
            <person name="Andersen J.H."/>
            <person name="Isaksson J."/>
            <person name="Busche T."/>
            <person name="R C."/>
            <person name="Kalinowski J."/>
            <person name="Zyl L.V."/>
            <person name="Trindade M."/>
        </authorList>
    </citation>
    <scope>NUCLEOTIDE SEQUENCE [LARGE SCALE GENOMIC DNA]</scope>
    <source>
        <strain evidence="1 2">A5K-106</strain>
    </source>
</reference>
<organism evidence="1 2">
    <name type="scientific">Thalassomonas actiniarum</name>
    <dbReference type="NCBI Taxonomy" id="485447"/>
    <lineage>
        <taxon>Bacteria</taxon>
        <taxon>Pseudomonadati</taxon>
        <taxon>Pseudomonadota</taxon>
        <taxon>Gammaproteobacteria</taxon>
        <taxon>Alteromonadales</taxon>
        <taxon>Colwelliaceae</taxon>
        <taxon>Thalassomonas</taxon>
    </lineage>
</organism>
<name>A0AAF0C5E8_9GAMM</name>
<dbReference type="EMBL" id="CP059735">
    <property type="protein sequence ID" value="WDE01021.1"/>
    <property type="molecule type" value="Genomic_DNA"/>
</dbReference>